<evidence type="ECO:0000256" key="2">
    <source>
        <dbReference type="ARBA" id="ARBA00006375"/>
    </source>
</evidence>
<dbReference type="GO" id="GO:1990575">
    <property type="term" value="P:mitochondrial L-ornithine transmembrane transport"/>
    <property type="evidence" value="ECO:0007669"/>
    <property type="project" value="TreeGrafter"/>
</dbReference>
<keyword evidence="6" id="KW-1133">Transmembrane helix</keyword>
<dbReference type="Pfam" id="PF00153">
    <property type="entry name" value="Mito_carr"/>
    <property type="match status" value="3"/>
</dbReference>
<evidence type="ECO:0000256" key="7">
    <source>
        <dbReference type="ARBA" id="ARBA00023128"/>
    </source>
</evidence>
<sequence>MASPGQTSGPKPTPWPPLTLPFVDLFSGSVAGAAQVIVGQPLDTIKTRAQTAARGQFKGPTDILVQTVRREGVLALYKGMASPLMGIALQNSLLFTAFQLSRRAVSPETSDLTTRQTVLAGAMAGAANSVMASPVELFKIRMQAQYGSATDKKLRQVARDLWAEAGFRRGVMRGFWITVLRETPAYAGFYGGFTKSKELFQRKLYPNEAQLPIWCLMASGSVGGICNWLACYPLDVVKSRVQLTSRKLGPAYILDEFRAVVHEGGYAALVRGLSPTLLRAIPAAAATFTAFELTKDALEGRR</sequence>
<feature type="repeat" description="Solcar" evidence="9">
    <location>
        <begin position="211"/>
        <end position="297"/>
    </location>
</feature>
<dbReference type="GO" id="GO:0000064">
    <property type="term" value="F:L-ornithine transmembrane transporter activity"/>
    <property type="evidence" value="ECO:0007669"/>
    <property type="project" value="TreeGrafter"/>
</dbReference>
<dbReference type="InterPro" id="IPR050567">
    <property type="entry name" value="Mitochondrial_Carrier"/>
</dbReference>
<comment type="similarity">
    <text evidence="2 10">Belongs to the mitochondrial carrier (TC 2.A.29) family.</text>
</comment>
<dbReference type="PROSITE" id="PS50920">
    <property type="entry name" value="SOLCAR"/>
    <property type="match status" value="3"/>
</dbReference>
<gene>
    <name evidence="11" type="ORF">FA10DRAFT_250981</name>
</gene>
<proteinExistence type="inferred from homology"/>
<protein>
    <submittedName>
        <fullName evidence="11">Mitochondrial carrier</fullName>
    </submittedName>
</protein>
<feature type="repeat" description="Solcar" evidence="9">
    <location>
        <begin position="19"/>
        <end position="104"/>
    </location>
</feature>
<dbReference type="RefSeq" id="XP_025377018.1">
    <property type="nucleotide sequence ID" value="XM_025519585.1"/>
</dbReference>
<keyword evidence="3 10" id="KW-0813">Transport</keyword>
<dbReference type="AlphaFoldDB" id="A0A316YJU1"/>
<dbReference type="GO" id="GO:0031966">
    <property type="term" value="C:mitochondrial membrane"/>
    <property type="evidence" value="ECO:0007669"/>
    <property type="project" value="UniProtKB-SubCell"/>
</dbReference>
<dbReference type="InterPro" id="IPR018108">
    <property type="entry name" value="MCP_transmembrane"/>
</dbReference>
<dbReference type="InParanoid" id="A0A316YJU1"/>
<dbReference type="GeneID" id="37041501"/>
<keyword evidence="8 9" id="KW-0472">Membrane</keyword>
<feature type="repeat" description="Solcar" evidence="9">
    <location>
        <begin position="112"/>
        <end position="199"/>
    </location>
</feature>
<keyword evidence="5" id="KW-0677">Repeat</keyword>
<evidence type="ECO:0000256" key="8">
    <source>
        <dbReference type="ARBA" id="ARBA00023136"/>
    </source>
</evidence>
<evidence type="ECO:0000256" key="10">
    <source>
        <dbReference type="RuleBase" id="RU000488"/>
    </source>
</evidence>
<keyword evidence="4 9" id="KW-0812">Transmembrane</keyword>
<keyword evidence="12" id="KW-1185">Reference proteome</keyword>
<dbReference type="Proteomes" id="UP000245768">
    <property type="component" value="Unassembled WGS sequence"/>
</dbReference>
<evidence type="ECO:0000256" key="1">
    <source>
        <dbReference type="ARBA" id="ARBA00004225"/>
    </source>
</evidence>
<evidence type="ECO:0000313" key="11">
    <source>
        <dbReference type="EMBL" id="PWN89820.1"/>
    </source>
</evidence>
<dbReference type="EMBL" id="KZ819636">
    <property type="protein sequence ID" value="PWN89820.1"/>
    <property type="molecule type" value="Genomic_DNA"/>
</dbReference>
<accession>A0A316YJU1</accession>
<evidence type="ECO:0000313" key="12">
    <source>
        <dbReference type="Proteomes" id="UP000245768"/>
    </source>
</evidence>
<keyword evidence="7" id="KW-0496">Mitochondrion</keyword>
<dbReference type="InterPro" id="IPR023395">
    <property type="entry name" value="MCP_dom_sf"/>
</dbReference>
<dbReference type="OrthoDB" id="14252at2759"/>
<comment type="subcellular location">
    <subcellularLocation>
        <location evidence="1">Mitochondrion membrane</location>
        <topology evidence="1">Multi-pass membrane protein</topology>
    </subcellularLocation>
</comment>
<evidence type="ECO:0000256" key="6">
    <source>
        <dbReference type="ARBA" id="ARBA00022989"/>
    </source>
</evidence>
<reference evidence="11 12" key="1">
    <citation type="journal article" date="2018" name="Mol. Biol. Evol.">
        <title>Broad Genomic Sampling Reveals a Smut Pathogenic Ancestry of the Fungal Clade Ustilaginomycotina.</title>
        <authorList>
            <person name="Kijpornyongpan T."/>
            <person name="Mondo S.J."/>
            <person name="Barry K."/>
            <person name="Sandor L."/>
            <person name="Lee J."/>
            <person name="Lipzen A."/>
            <person name="Pangilinan J."/>
            <person name="LaButti K."/>
            <person name="Hainaut M."/>
            <person name="Henrissat B."/>
            <person name="Grigoriev I.V."/>
            <person name="Spatafora J.W."/>
            <person name="Aime M.C."/>
        </authorList>
    </citation>
    <scope>NUCLEOTIDE SEQUENCE [LARGE SCALE GENOMIC DNA]</scope>
    <source>
        <strain evidence="11 12">MCA 4198</strain>
    </source>
</reference>
<dbReference type="SUPFAM" id="SSF103506">
    <property type="entry name" value="Mitochondrial carrier"/>
    <property type="match status" value="1"/>
</dbReference>
<evidence type="ECO:0000256" key="3">
    <source>
        <dbReference type="ARBA" id="ARBA00022448"/>
    </source>
</evidence>
<dbReference type="PANTHER" id="PTHR45624">
    <property type="entry name" value="MITOCHONDRIAL BASIC AMINO ACIDS TRANSPORTER-RELATED"/>
    <property type="match status" value="1"/>
</dbReference>
<dbReference type="PANTHER" id="PTHR45624:SF45">
    <property type="entry name" value="MITOCHONDRIAL CARRIER"/>
    <property type="match status" value="1"/>
</dbReference>
<dbReference type="Gene3D" id="1.50.40.10">
    <property type="entry name" value="Mitochondrial carrier domain"/>
    <property type="match status" value="1"/>
</dbReference>
<evidence type="ECO:0000256" key="9">
    <source>
        <dbReference type="PROSITE-ProRule" id="PRU00282"/>
    </source>
</evidence>
<evidence type="ECO:0000256" key="4">
    <source>
        <dbReference type="ARBA" id="ARBA00022692"/>
    </source>
</evidence>
<evidence type="ECO:0000256" key="5">
    <source>
        <dbReference type="ARBA" id="ARBA00022737"/>
    </source>
</evidence>
<organism evidence="11 12">
    <name type="scientific">Acaromyces ingoldii</name>
    <dbReference type="NCBI Taxonomy" id="215250"/>
    <lineage>
        <taxon>Eukaryota</taxon>
        <taxon>Fungi</taxon>
        <taxon>Dikarya</taxon>
        <taxon>Basidiomycota</taxon>
        <taxon>Ustilaginomycotina</taxon>
        <taxon>Exobasidiomycetes</taxon>
        <taxon>Exobasidiales</taxon>
        <taxon>Cryptobasidiaceae</taxon>
        <taxon>Acaromyces</taxon>
    </lineage>
</organism>
<name>A0A316YJU1_9BASI</name>